<name>A0A818GGD8_9BILA</name>
<reference evidence="2" key="1">
    <citation type="submission" date="2021-02" db="EMBL/GenBank/DDBJ databases">
        <authorList>
            <person name="Nowell W R."/>
        </authorList>
    </citation>
    <scope>NUCLEOTIDE SEQUENCE</scope>
</reference>
<accession>A0A818GGD8</accession>
<evidence type="ECO:0000313" key="2">
    <source>
        <dbReference type="EMBL" id="CAF3488877.1"/>
    </source>
</evidence>
<dbReference type="AlphaFoldDB" id="A0A818GGD8"/>
<evidence type="ECO:0000313" key="3">
    <source>
        <dbReference type="Proteomes" id="UP000663881"/>
    </source>
</evidence>
<dbReference type="Proteomes" id="UP000663881">
    <property type="component" value="Unassembled WGS sequence"/>
</dbReference>
<comment type="caution">
    <text evidence="2">The sequence shown here is derived from an EMBL/GenBank/DDBJ whole genome shotgun (WGS) entry which is preliminary data.</text>
</comment>
<proteinExistence type="predicted"/>
<dbReference type="EMBL" id="CAJOAY010000017">
    <property type="protein sequence ID" value="CAF3488877.1"/>
    <property type="molecule type" value="Genomic_DNA"/>
</dbReference>
<gene>
    <name evidence="2" type="ORF">OKA104_LOCUS791</name>
</gene>
<protein>
    <submittedName>
        <fullName evidence="2">Uncharacterized protein</fullName>
    </submittedName>
</protein>
<feature type="region of interest" description="Disordered" evidence="1">
    <location>
        <begin position="242"/>
        <end position="265"/>
    </location>
</feature>
<evidence type="ECO:0000256" key="1">
    <source>
        <dbReference type="SAM" id="MobiDB-lite"/>
    </source>
</evidence>
<sequence>MIKLNNIIFFINLTFIFCIKTDINFNLYNVPSLLRCEKNGPLYYFNRFPSDEEFDKILKTRNIPCDLSLTRTYHRAIISIDKLDLLCEHFNKTQHANEFLFFSTKCSVDLCKRFLPSSTIIITEFEKGNVNIERIDVVIQINYSTQLIIGQLTNYYPSETEDPLDHNMIYRAVQEFEQANPTVDRILLRKFDLNLDNSSLSLNQTNIDPSKTSTSILLIFICSMSICGIYYCCKNKSTNQLTNNTNRSSKESQDSQETLEDIYID</sequence>
<organism evidence="2 3">
    <name type="scientific">Adineta steineri</name>
    <dbReference type="NCBI Taxonomy" id="433720"/>
    <lineage>
        <taxon>Eukaryota</taxon>
        <taxon>Metazoa</taxon>
        <taxon>Spiralia</taxon>
        <taxon>Gnathifera</taxon>
        <taxon>Rotifera</taxon>
        <taxon>Eurotatoria</taxon>
        <taxon>Bdelloidea</taxon>
        <taxon>Adinetida</taxon>
        <taxon>Adinetidae</taxon>
        <taxon>Adineta</taxon>
    </lineage>
</organism>